<dbReference type="GO" id="GO:0016628">
    <property type="term" value="F:oxidoreductase activity, acting on the CH-CH group of donors, NAD or NADP as acceptor"/>
    <property type="evidence" value="ECO:0007669"/>
    <property type="project" value="InterPro"/>
</dbReference>
<dbReference type="AlphaFoldDB" id="B8GUG5"/>
<dbReference type="InterPro" id="IPR011777">
    <property type="entry name" value="Geranylgeranyl_Rdtase_fam"/>
</dbReference>
<keyword evidence="1" id="KW-0560">Oxidoreductase</keyword>
<dbReference type="STRING" id="396588.Tgr7_2205"/>
<dbReference type="NCBIfam" id="TIGR02032">
    <property type="entry name" value="GG-red-SF"/>
    <property type="match status" value="1"/>
</dbReference>
<dbReference type="Pfam" id="PF01266">
    <property type="entry name" value="DAO"/>
    <property type="match status" value="1"/>
</dbReference>
<dbReference type="PRINTS" id="PR00420">
    <property type="entry name" value="RNGMNOXGNASE"/>
</dbReference>
<protein>
    <submittedName>
        <fullName evidence="3">Geranylgeranyl reductase</fullName>
    </submittedName>
</protein>
<accession>B8GUG5</accession>
<gene>
    <name evidence="3" type="ordered locus">Tgr7_2205</name>
</gene>
<dbReference type="Pfam" id="PF12831">
    <property type="entry name" value="FAD_oxidored"/>
    <property type="match status" value="1"/>
</dbReference>
<organism evidence="3 4">
    <name type="scientific">Thioalkalivibrio sulfidiphilus (strain HL-EbGR7)</name>
    <dbReference type="NCBI Taxonomy" id="396588"/>
    <lineage>
        <taxon>Bacteria</taxon>
        <taxon>Pseudomonadati</taxon>
        <taxon>Pseudomonadota</taxon>
        <taxon>Gammaproteobacteria</taxon>
        <taxon>Chromatiales</taxon>
        <taxon>Ectothiorhodospiraceae</taxon>
        <taxon>Thioalkalivibrio</taxon>
    </lineage>
</organism>
<dbReference type="eggNOG" id="COG0644">
    <property type="taxonomic scope" value="Bacteria"/>
</dbReference>
<evidence type="ECO:0000259" key="2">
    <source>
        <dbReference type="Pfam" id="PF01266"/>
    </source>
</evidence>
<dbReference type="PANTHER" id="PTHR42685:SF22">
    <property type="entry name" value="CONDITIONED MEDIUM FACTOR RECEPTOR 1"/>
    <property type="match status" value="1"/>
</dbReference>
<dbReference type="InterPro" id="IPR050407">
    <property type="entry name" value="Geranylgeranyl_reductase"/>
</dbReference>
<dbReference type="Proteomes" id="UP000002383">
    <property type="component" value="Chromosome"/>
</dbReference>
<dbReference type="OrthoDB" id="9785276at2"/>
<feature type="domain" description="FAD dependent oxidoreductase" evidence="2">
    <location>
        <begin position="89"/>
        <end position="265"/>
    </location>
</feature>
<evidence type="ECO:0000313" key="4">
    <source>
        <dbReference type="Proteomes" id="UP000002383"/>
    </source>
</evidence>
<dbReference type="KEGG" id="tgr:Tgr7_2205"/>
<keyword evidence="4" id="KW-1185">Reference proteome</keyword>
<dbReference type="RefSeq" id="WP_012638763.1">
    <property type="nucleotide sequence ID" value="NC_011901.1"/>
</dbReference>
<sequence>MNAGVDSIRSVDVLVVGLGPGGASAARTAAEAGLSVLAVERNKVLGEPVQCAEFIPTPMGGYAKAEKVLLQRITGMKSILPSGTVHESEFPGLMINRAEFDRAIAREAERLGAELWTRSPLVALDADARIATVRREDAEVKLRYKVLIAADGPHSPVAAQLGLEPLVVVQTRQYTVPLLKPYADTDIWLSDEYPGGYAWLFPKGELANLGLGADRRWEDNLKEPLDRLHRQLVEAGLLGEEILYRTGGAIPVGGLREHLVVGDVLFVGDAAGLTHPITGAGIAAGVVSGELAGKAAAAWLEGDEDAFEDYEEDVRDQFETAVSRAVERRHELAQHWRTRAANEDATQRKGWIAFNEYFENAVV</sequence>
<proteinExistence type="predicted"/>
<dbReference type="SUPFAM" id="SSF51905">
    <property type="entry name" value="FAD/NAD(P)-binding domain"/>
    <property type="match status" value="1"/>
</dbReference>
<dbReference type="HOGENOM" id="CLU_024648_0_0_6"/>
<evidence type="ECO:0000313" key="3">
    <source>
        <dbReference type="EMBL" id="ACL73285.1"/>
    </source>
</evidence>
<dbReference type="Gene3D" id="3.50.50.60">
    <property type="entry name" value="FAD/NAD(P)-binding domain"/>
    <property type="match status" value="1"/>
</dbReference>
<evidence type="ECO:0000256" key="1">
    <source>
        <dbReference type="ARBA" id="ARBA00023002"/>
    </source>
</evidence>
<reference evidence="3 4" key="1">
    <citation type="journal article" date="2011" name="Stand. Genomic Sci.">
        <title>Complete genome sequence of 'Thioalkalivibrio sulfidophilus' HL-EbGr7.</title>
        <authorList>
            <person name="Muyzer G."/>
            <person name="Sorokin D.Y."/>
            <person name="Mavromatis K."/>
            <person name="Lapidus A."/>
            <person name="Clum A."/>
            <person name="Ivanova N."/>
            <person name="Pati A."/>
            <person name="d'Haeseleer P."/>
            <person name="Woyke T."/>
            <person name="Kyrpides N.C."/>
        </authorList>
    </citation>
    <scope>NUCLEOTIDE SEQUENCE [LARGE SCALE GENOMIC DNA]</scope>
    <source>
        <strain evidence="3 4">HL-EbGR7</strain>
    </source>
</reference>
<dbReference type="EMBL" id="CP001339">
    <property type="protein sequence ID" value="ACL73285.1"/>
    <property type="molecule type" value="Genomic_DNA"/>
</dbReference>
<name>B8GUG5_THISH</name>
<dbReference type="PANTHER" id="PTHR42685">
    <property type="entry name" value="GERANYLGERANYL DIPHOSPHATE REDUCTASE"/>
    <property type="match status" value="1"/>
</dbReference>
<dbReference type="InterPro" id="IPR006076">
    <property type="entry name" value="FAD-dep_OxRdtase"/>
</dbReference>
<dbReference type="InterPro" id="IPR036188">
    <property type="entry name" value="FAD/NAD-bd_sf"/>
</dbReference>